<accession>A0A6P6MWW8</accession>
<dbReference type="GO" id="GO:0015074">
    <property type="term" value="P:DNA integration"/>
    <property type="evidence" value="ECO:0007669"/>
    <property type="project" value="InterPro"/>
</dbReference>
<dbReference type="Pfam" id="PF18701">
    <property type="entry name" value="DUF5641"/>
    <property type="match status" value="1"/>
</dbReference>
<dbReference type="Pfam" id="PF05380">
    <property type="entry name" value="Peptidase_A17"/>
    <property type="match status" value="1"/>
</dbReference>
<evidence type="ECO:0000313" key="2">
    <source>
        <dbReference type="Proteomes" id="UP000515129"/>
    </source>
</evidence>
<organism evidence="2 3">
    <name type="scientific">Carassius auratus</name>
    <name type="common">Goldfish</name>
    <dbReference type="NCBI Taxonomy" id="7957"/>
    <lineage>
        <taxon>Eukaryota</taxon>
        <taxon>Metazoa</taxon>
        <taxon>Chordata</taxon>
        <taxon>Craniata</taxon>
        <taxon>Vertebrata</taxon>
        <taxon>Euteleostomi</taxon>
        <taxon>Actinopterygii</taxon>
        <taxon>Neopterygii</taxon>
        <taxon>Teleostei</taxon>
        <taxon>Ostariophysi</taxon>
        <taxon>Cypriniformes</taxon>
        <taxon>Cyprinidae</taxon>
        <taxon>Cyprininae</taxon>
        <taxon>Carassius</taxon>
    </lineage>
</organism>
<dbReference type="PANTHER" id="PTHR47331:SF5">
    <property type="entry name" value="RIBONUCLEASE H"/>
    <property type="match status" value="1"/>
</dbReference>
<feature type="domain" description="Integrase catalytic" evidence="1">
    <location>
        <begin position="534"/>
        <end position="720"/>
    </location>
</feature>
<evidence type="ECO:0000313" key="3">
    <source>
        <dbReference type="RefSeq" id="XP_026100888.1"/>
    </source>
</evidence>
<keyword evidence="2" id="KW-1185">Reference proteome</keyword>
<dbReference type="InterPro" id="IPR040676">
    <property type="entry name" value="DUF5641"/>
</dbReference>
<dbReference type="AlphaFoldDB" id="A0A6P6MWW8"/>
<gene>
    <name evidence="3" type="primary">LOC113071791</name>
</gene>
<dbReference type="InterPro" id="IPR001584">
    <property type="entry name" value="Integrase_cat-core"/>
</dbReference>
<dbReference type="RefSeq" id="XP_026100888.1">
    <property type="nucleotide sequence ID" value="XM_026245103.1"/>
</dbReference>
<dbReference type="InterPro" id="IPR012337">
    <property type="entry name" value="RNaseH-like_sf"/>
</dbReference>
<dbReference type="OrthoDB" id="10056126at2759"/>
<protein>
    <submittedName>
        <fullName evidence="3">Uncharacterized protein LOC113071791</fullName>
    </submittedName>
</protein>
<name>A0A6P6MWW8_CARAU</name>
<evidence type="ECO:0000259" key="1">
    <source>
        <dbReference type="PROSITE" id="PS50994"/>
    </source>
</evidence>
<dbReference type="Proteomes" id="UP000515129">
    <property type="component" value="Unplaced"/>
</dbReference>
<dbReference type="InterPro" id="IPR036397">
    <property type="entry name" value="RNaseH_sf"/>
</dbReference>
<dbReference type="GeneID" id="113071791"/>
<sequence length="836" mass="95626">MALASKLRDLLATGGFDLRQWASNVPQVLDSIPSEAKSSNLVLWLTQEQPEAQESALGLLWHCTSDTLSYKYRPIESSAPTMRHIYKVLASQYDPLGYIVPYTTRAKVLVQRLWDKKREWDDPQLPEELLLAWQTWEQELPNITQIFIPRCYVTLKLDNPLSIRTLHIFCDASEQAYGSVAYIQTLSPQGEKEIAFLTARSRVSPKKQQSIPRFELCAAMTGAQLAKLLKTELSVPIHQVTLWSDSTTVLAWIQRDSCRYKVFVGTRIAEIQELTDPKDWRYVDSKFNPADDITRGKTLAELAKSSRWSQGPSFLHLPADQWPQSPLLQLPTEDSELKQVTFCGLTVPVTNPDLPDCTQFGSYKELLAATTRALHGAATPTEVLTAEDYRKAELTLLHQAQIHSFPIEMAHLKSGKPLPMNCRLLCLAPEYDSSTHLIRVGGRLRRTEQLDESAIHPIVLDPKHPLSRLIIQDFDEILHHPGAERVFAEIRRKYWILRGREAIRHHQRTCLGCQQWRGQPSIPRMADLPPSRLRLLQPPFYSTGVDCFGPYLIKIGRRHDKRWGIIFKCLTTRAVYLDLLYQMDTDSFLMALRRFISRRGKPFEIISDQGTNFRGGKKALQEDFAVLHPSLQEQLASHQNSFKFNPPGASHFWGCWEREIRSLKSALCSSIGDQIVTEEVLRTVLVEIEGILNSKPIGYTSSDIADLDPVTPNMLLMGRPDSSLPQVVYPESELLNKRRWRHSQLLADQFWRRFLSNYLPDLQVQQKWHREAENLQPGTVVMIVDHQLPRAQWPVGQVTKVFPGEDRRVRTAEVEVKNKTYLRPISRLISLPALPD</sequence>
<dbReference type="InterPro" id="IPR008042">
    <property type="entry name" value="Retrotrans_Pao"/>
</dbReference>
<dbReference type="SUPFAM" id="SSF56672">
    <property type="entry name" value="DNA/RNA polymerases"/>
    <property type="match status" value="1"/>
</dbReference>
<dbReference type="Gene3D" id="3.30.420.10">
    <property type="entry name" value="Ribonuclease H-like superfamily/Ribonuclease H"/>
    <property type="match status" value="1"/>
</dbReference>
<dbReference type="GO" id="GO:0003676">
    <property type="term" value="F:nucleic acid binding"/>
    <property type="evidence" value="ECO:0007669"/>
    <property type="project" value="InterPro"/>
</dbReference>
<dbReference type="InterPro" id="IPR043502">
    <property type="entry name" value="DNA/RNA_pol_sf"/>
</dbReference>
<reference evidence="3" key="1">
    <citation type="submission" date="2025-08" db="UniProtKB">
        <authorList>
            <consortium name="RefSeq"/>
        </authorList>
    </citation>
    <scope>IDENTIFICATION</scope>
    <source>
        <strain evidence="3">Wakin</strain>
        <tissue evidence="3">Muscle</tissue>
    </source>
</reference>
<dbReference type="PROSITE" id="PS50994">
    <property type="entry name" value="INTEGRASE"/>
    <property type="match status" value="1"/>
</dbReference>
<dbReference type="PANTHER" id="PTHR47331">
    <property type="entry name" value="PHD-TYPE DOMAIN-CONTAINING PROTEIN"/>
    <property type="match status" value="1"/>
</dbReference>
<proteinExistence type="predicted"/>
<dbReference type="Pfam" id="PF17921">
    <property type="entry name" value="Integrase_H2C2"/>
    <property type="match status" value="1"/>
</dbReference>
<dbReference type="InterPro" id="IPR041588">
    <property type="entry name" value="Integrase_H2C2"/>
</dbReference>
<dbReference type="Gene3D" id="1.10.340.70">
    <property type="match status" value="1"/>
</dbReference>
<dbReference type="SUPFAM" id="SSF53098">
    <property type="entry name" value="Ribonuclease H-like"/>
    <property type="match status" value="1"/>
</dbReference>
<dbReference type="KEGG" id="caua:113071791"/>